<evidence type="ECO:0000256" key="2">
    <source>
        <dbReference type="ARBA" id="ARBA00018522"/>
    </source>
</evidence>
<keyword evidence="5" id="KW-0012">Acyltransferase</keyword>
<evidence type="ECO:0000256" key="3">
    <source>
        <dbReference type="ARBA" id="ARBA00022679"/>
    </source>
</evidence>
<keyword evidence="3 6" id="KW-0808">Transferase</keyword>
<dbReference type="PIRSF" id="PIRSF000441">
    <property type="entry name" value="CysE"/>
    <property type="match status" value="1"/>
</dbReference>
<evidence type="ECO:0000313" key="7">
    <source>
        <dbReference type="Proteomes" id="UP000263014"/>
    </source>
</evidence>
<gene>
    <name evidence="6" type="ORF">DXD79_22675</name>
</gene>
<dbReference type="PROSITE" id="PS00101">
    <property type="entry name" value="HEXAPEP_TRANSFERASES"/>
    <property type="match status" value="1"/>
</dbReference>
<dbReference type="CDD" id="cd03354">
    <property type="entry name" value="LbH_SAT"/>
    <property type="match status" value="1"/>
</dbReference>
<dbReference type="PANTHER" id="PTHR42811">
    <property type="entry name" value="SERINE ACETYLTRANSFERASE"/>
    <property type="match status" value="1"/>
</dbReference>
<dbReference type="InterPro" id="IPR005881">
    <property type="entry name" value="Ser_O-AcTrfase"/>
</dbReference>
<organism evidence="6 7">
    <name type="scientific">Hungatella hathewayi</name>
    <dbReference type="NCBI Taxonomy" id="154046"/>
    <lineage>
        <taxon>Bacteria</taxon>
        <taxon>Bacillati</taxon>
        <taxon>Bacillota</taxon>
        <taxon>Clostridia</taxon>
        <taxon>Lachnospirales</taxon>
        <taxon>Lachnospiraceae</taxon>
        <taxon>Hungatella</taxon>
    </lineage>
</organism>
<dbReference type="InterPro" id="IPR011004">
    <property type="entry name" value="Trimer_LpxA-like_sf"/>
</dbReference>
<dbReference type="GO" id="GO:0006535">
    <property type="term" value="P:cysteine biosynthetic process from serine"/>
    <property type="evidence" value="ECO:0007669"/>
    <property type="project" value="InterPro"/>
</dbReference>
<dbReference type="RefSeq" id="WP_117632704.1">
    <property type="nucleotide sequence ID" value="NZ_QSON01000012.1"/>
</dbReference>
<dbReference type="InterPro" id="IPR045304">
    <property type="entry name" value="LbH_SAT"/>
</dbReference>
<dbReference type="Pfam" id="PF00132">
    <property type="entry name" value="Hexapep"/>
    <property type="match status" value="1"/>
</dbReference>
<dbReference type="SUPFAM" id="SSF51161">
    <property type="entry name" value="Trimeric LpxA-like enzymes"/>
    <property type="match status" value="1"/>
</dbReference>
<reference evidence="6 7" key="1">
    <citation type="submission" date="2018-08" db="EMBL/GenBank/DDBJ databases">
        <title>A genome reference for cultivated species of the human gut microbiota.</title>
        <authorList>
            <person name="Zou Y."/>
            <person name="Xue W."/>
            <person name="Luo G."/>
        </authorList>
    </citation>
    <scope>NUCLEOTIDE SEQUENCE [LARGE SCALE GENOMIC DNA]</scope>
    <source>
        <strain evidence="6 7">TM09-12</strain>
    </source>
</reference>
<comment type="similarity">
    <text evidence="1">Belongs to the transferase hexapeptide repeat family.</text>
</comment>
<dbReference type="GO" id="GO:0009001">
    <property type="term" value="F:serine O-acetyltransferase activity"/>
    <property type="evidence" value="ECO:0007669"/>
    <property type="project" value="InterPro"/>
</dbReference>
<evidence type="ECO:0000313" key="6">
    <source>
        <dbReference type="EMBL" id="RGI99950.1"/>
    </source>
</evidence>
<dbReference type="InterPro" id="IPR018357">
    <property type="entry name" value="Hexapep_transf_CS"/>
</dbReference>
<evidence type="ECO:0000256" key="5">
    <source>
        <dbReference type="ARBA" id="ARBA00023315"/>
    </source>
</evidence>
<dbReference type="InterPro" id="IPR001451">
    <property type="entry name" value="Hexapep"/>
</dbReference>
<proteinExistence type="inferred from homology"/>
<dbReference type="Gene3D" id="2.160.10.10">
    <property type="entry name" value="Hexapeptide repeat proteins"/>
    <property type="match status" value="1"/>
</dbReference>
<dbReference type="EMBL" id="QSON01000012">
    <property type="protein sequence ID" value="RGI99950.1"/>
    <property type="molecule type" value="Genomic_DNA"/>
</dbReference>
<evidence type="ECO:0000256" key="1">
    <source>
        <dbReference type="ARBA" id="ARBA00007274"/>
    </source>
</evidence>
<evidence type="ECO:0000256" key="4">
    <source>
        <dbReference type="ARBA" id="ARBA00022737"/>
    </source>
</evidence>
<sequence>MEVYKWYKVSRFLYLHHVPALPGIIKASIRILWGGVIPYQADIGEGTVIGYQGIGVVIHKRCVLGKNCHISQNVTLGGTSGIYEVPILGDNVTVGAGANIIGPVHVGNNVEIGAGAVVIRDIPDDCIAVGVPAKVIKKSESEQ</sequence>
<comment type="caution">
    <text evidence="6">The sequence shown here is derived from an EMBL/GenBank/DDBJ whole genome shotgun (WGS) entry which is preliminary data.</text>
</comment>
<protein>
    <recommendedName>
        <fullName evidence="2">Serine acetyltransferase</fullName>
    </recommendedName>
</protein>
<keyword evidence="4" id="KW-0677">Repeat</keyword>
<dbReference type="AlphaFoldDB" id="A0A374P2K6"/>
<dbReference type="GO" id="GO:0005737">
    <property type="term" value="C:cytoplasm"/>
    <property type="evidence" value="ECO:0007669"/>
    <property type="project" value="InterPro"/>
</dbReference>
<dbReference type="Proteomes" id="UP000263014">
    <property type="component" value="Unassembled WGS sequence"/>
</dbReference>
<accession>A0A374P2K6</accession>
<name>A0A374P2K6_9FIRM</name>